<accession>A0A841U5D4</accession>
<dbReference type="Proteomes" id="UP000553776">
    <property type="component" value="Unassembled WGS sequence"/>
</dbReference>
<dbReference type="EMBL" id="JACJVR010000145">
    <property type="protein sequence ID" value="MBB6695887.1"/>
    <property type="molecule type" value="Genomic_DNA"/>
</dbReference>
<name>A0A841U5D4_9BACL</name>
<protein>
    <submittedName>
        <fullName evidence="2">Uncharacterized protein</fullName>
    </submittedName>
</protein>
<evidence type="ECO:0000313" key="2">
    <source>
        <dbReference type="EMBL" id="MBB6695887.1"/>
    </source>
</evidence>
<keyword evidence="1" id="KW-1133">Transmembrane helix</keyword>
<gene>
    <name evidence="2" type="ORF">H7B90_31310</name>
</gene>
<sequence>MRIHETQASREVRDPYAEETNSFNDLTEYNRTVLGVAAKRADLGAMPKPVRFFAYFFYGFLILAFLAFVLTLIYKS</sequence>
<keyword evidence="1" id="KW-0812">Transmembrane</keyword>
<dbReference type="AlphaFoldDB" id="A0A841U5D4"/>
<evidence type="ECO:0000313" key="3">
    <source>
        <dbReference type="Proteomes" id="UP000553776"/>
    </source>
</evidence>
<reference evidence="2 3" key="1">
    <citation type="submission" date="2020-08" db="EMBL/GenBank/DDBJ databases">
        <title>Cohnella phylogeny.</title>
        <authorList>
            <person name="Dunlap C."/>
        </authorList>
    </citation>
    <scope>NUCLEOTIDE SEQUENCE [LARGE SCALE GENOMIC DNA]</scope>
    <source>
        <strain evidence="2 3">DSM 25239</strain>
    </source>
</reference>
<dbReference type="RefSeq" id="WP_185139836.1">
    <property type="nucleotide sequence ID" value="NZ_BORM01000001.1"/>
</dbReference>
<evidence type="ECO:0000256" key="1">
    <source>
        <dbReference type="SAM" id="Phobius"/>
    </source>
</evidence>
<organism evidence="2 3">
    <name type="scientific">Cohnella xylanilytica</name>
    <dbReference type="NCBI Taxonomy" id="557555"/>
    <lineage>
        <taxon>Bacteria</taxon>
        <taxon>Bacillati</taxon>
        <taxon>Bacillota</taxon>
        <taxon>Bacilli</taxon>
        <taxon>Bacillales</taxon>
        <taxon>Paenibacillaceae</taxon>
        <taxon>Cohnella</taxon>
    </lineage>
</organism>
<feature type="transmembrane region" description="Helical" evidence="1">
    <location>
        <begin position="52"/>
        <end position="74"/>
    </location>
</feature>
<proteinExistence type="predicted"/>
<keyword evidence="1" id="KW-0472">Membrane</keyword>
<comment type="caution">
    <text evidence="2">The sequence shown here is derived from an EMBL/GenBank/DDBJ whole genome shotgun (WGS) entry which is preliminary data.</text>
</comment>
<keyword evidence="3" id="KW-1185">Reference proteome</keyword>